<dbReference type="GO" id="GO:0003824">
    <property type="term" value="F:catalytic activity"/>
    <property type="evidence" value="ECO:0007669"/>
    <property type="project" value="InterPro"/>
</dbReference>
<feature type="domain" description="Endonuclease/exonuclease/phosphatase" evidence="2">
    <location>
        <begin position="937"/>
        <end position="1057"/>
    </location>
</feature>
<gene>
    <name evidence="3" type="ORF">HNY73_007369</name>
</gene>
<feature type="compositionally biased region" description="Basic and acidic residues" evidence="1">
    <location>
        <begin position="252"/>
        <end position="261"/>
    </location>
</feature>
<dbReference type="PANTHER" id="PTHR47331">
    <property type="entry name" value="PHD-TYPE DOMAIN-CONTAINING PROTEIN"/>
    <property type="match status" value="1"/>
</dbReference>
<comment type="caution">
    <text evidence="3">The sequence shown here is derived from an EMBL/GenBank/DDBJ whole genome shotgun (WGS) entry which is preliminary data.</text>
</comment>
<keyword evidence="4" id="KW-1185">Reference proteome</keyword>
<proteinExistence type="predicted"/>
<name>A0A8T0FEN9_ARGBR</name>
<reference evidence="3" key="2">
    <citation type="submission" date="2020-06" db="EMBL/GenBank/DDBJ databases">
        <authorList>
            <person name="Sheffer M."/>
        </authorList>
    </citation>
    <scope>NUCLEOTIDE SEQUENCE</scope>
</reference>
<organism evidence="3 4">
    <name type="scientific">Argiope bruennichi</name>
    <name type="common">Wasp spider</name>
    <name type="synonym">Aranea bruennichi</name>
    <dbReference type="NCBI Taxonomy" id="94029"/>
    <lineage>
        <taxon>Eukaryota</taxon>
        <taxon>Metazoa</taxon>
        <taxon>Ecdysozoa</taxon>
        <taxon>Arthropoda</taxon>
        <taxon>Chelicerata</taxon>
        <taxon>Arachnida</taxon>
        <taxon>Araneae</taxon>
        <taxon>Araneomorphae</taxon>
        <taxon>Entelegynae</taxon>
        <taxon>Araneoidea</taxon>
        <taxon>Araneidae</taxon>
        <taxon>Argiope</taxon>
    </lineage>
</organism>
<dbReference type="PANTHER" id="PTHR47331:SF1">
    <property type="entry name" value="GAG-LIKE PROTEIN"/>
    <property type="match status" value="1"/>
</dbReference>
<dbReference type="Proteomes" id="UP000807504">
    <property type="component" value="Unassembled WGS sequence"/>
</dbReference>
<evidence type="ECO:0000313" key="4">
    <source>
        <dbReference type="Proteomes" id="UP000807504"/>
    </source>
</evidence>
<dbReference type="AlphaFoldDB" id="A0A8T0FEN9"/>
<evidence type="ECO:0000259" key="2">
    <source>
        <dbReference type="Pfam" id="PF14529"/>
    </source>
</evidence>
<dbReference type="InterPro" id="IPR005135">
    <property type="entry name" value="Endo/exonuclease/phosphatase"/>
</dbReference>
<dbReference type="Pfam" id="PF14529">
    <property type="entry name" value="Exo_endo_phos_2"/>
    <property type="match status" value="1"/>
</dbReference>
<accession>A0A8T0FEN9</accession>
<dbReference type="Gene3D" id="3.60.10.10">
    <property type="entry name" value="Endonuclease/exonuclease/phosphatase"/>
    <property type="match status" value="1"/>
</dbReference>
<evidence type="ECO:0000256" key="1">
    <source>
        <dbReference type="SAM" id="MobiDB-lite"/>
    </source>
</evidence>
<protein>
    <recommendedName>
        <fullName evidence="2">Endonuclease/exonuclease/phosphatase domain-containing protein</fullName>
    </recommendedName>
</protein>
<reference evidence="3" key="1">
    <citation type="journal article" date="2020" name="bioRxiv">
        <title>Chromosome-level reference genome of the European wasp spider Argiope bruennichi: a resource for studies on range expansion and evolutionary adaptation.</title>
        <authorList>
            <person name="Sheffer M.M."/>
            <person name="Hoppe A."/>
            <person name="Krehenwinkel H."/>
            <person name="Uhl G."/>
            <person name="Kuss A.W."/>
            <person name="Jensen L."/>
            <person name="Jensen C."/>
            <person name="Gillespie R.G."/>
            <person name="Hoff K.J."/>
            <person name="Prost S."/>
        </authorList>
    </citation>
    <scope>NUCLEOTIDE SEQUENCE</scope>
</reference>
<feature type="region of interest" description="Disordered" evidence="1">
    <location>
        <begin position="241"/>
        <end position="261"/>
    </location>
</feature>
<dbReference type="InterPro" id="IPR036691">
    <property type="entry name" value="Endo/exonu/phosph_ase_sf"/>
</dbReference>
<evidence type="ECO:0000313" key="3">
    <source>
        <dbReference type="EMBL" id="KAF8789431.1"/>
    </source>
</evidence>
<dbReference type="EMBL" id="JABXBU010000012">
    <property type="protein sequence ID" value="KAF8789431.1"/>
    <property type="molecule type" value="Genomic_DNA"/>
</dbReference>
<feature type="region of interest" description="Disordered" evidence="1">
    <location>
        <begin position="672"/>
        <end position="702"/>
    </location>
</feature>
<sequence length="1265" mass="145010">MTQKAEQAEIKAKLKGEQLKVENKLRNERTNLRRLFTVLANTFDDIHHKIDKVKDIHVQYNKVIEKAERLFKIDDEIKECIIFTDEECDTTESYRDRFTEIRVVYEKQYTQDESSSVVSSKYSHDNLKLPKLRMKEYDLIPRTWVAFWGQFCRIDEDENIREEKFQYLLSSLKPKTKARDIVESYPPFVESHLPTEILKAWDRYRLNREDKKDDPVVSKDKVLENLMTFLRHEVEGEDHRFPAETSFGNGMKRKESYKPPLRDEPTAATLIANTSVGRNQCIFCERAHASQDCQKISNLAYEDRKGQVMRKRCCLVCLKPGHMAKRCNSSVKSLISGRRHYALPCPDLRKDKISSKSREVDEGQHSTETLLTNLPSERKIYLKTITVRLRRLASPKGEEETFFLTGGPEERGGSGFIYRKKKNKPCPNSAIMDTNKVNSNMAHCDSRSCSAFLSDDSDLYDNAKDNDILAADSPLRNSQTTSEVVEKIKNRKHSLSSRFLTAKANKTATTTDTTKQKKRKKRLAKSMKKAKQKLTEKHLNIFPEGISLKPLPKVSNTDIDKMESEDLIPGTPESQQGIINNNFEKSHFSTVNDLQTFKAKHKLKSNAAEELMGIFSRLVESFDMSAINKRLETIEQKVGITEAPPAQPVTTKTYASTAQQWSQGLLPTPNVQIQNRVHNPPKPNPAKQPVKQRAPEPAKTQKTTVKTDFVALPTILVAAKISQPMEEEHVSQLNIKSLLESNIRPKALGVKIISCREARSKNILISVPTQEMASKLLEAINEHSYLKTVCEARFPQKRDPQIIIYDIDNTGQDKNVEEEEFISRIKTDNNLPEGKIRVLFRKPGRGARSHWGNIGHSYKATKELPNLFSNNIPDIYCIQEPYIYAGSTFLPTKWRTIFHPEGRVLISIRNPNIAAVIKHINKHFVCIEVSKGLDTFSIISFYFPPSSNKNNLFQELNELIDAIRPKQWFLVGDGNIQSELWGPDRDDIKRKRDFGGPMIDFILYQNLLVWNDSTAGPTFQTNNGRSWIDVTLSTSSLYDRKDSWQLERSTLSDHSYILFSLAGQVHSPPKQLHISKRKLKQLAMTIVKHYKTHLDTVQKFKSKDEVDNFITHLTSLIHILPLHNGMEVGGREGYVPSKKLLRKVLGRASVSYEEMPTLLCECESIVNGHPTTYIYDDPNELKAIKPSDFTQDIKGTEVLDLDIVDAKHLRKRIRYLQNLRYQLRQQFQKEYLSELIRNPQLAPKRCDLSVGDIVLGGSDNVKRLN</sequence>
<dbReference type="SUPFAM" id="SSF56219">
    <property type="entry name" value="DNase I-like"/>
    <property type="match status" value="1"/>
</dbReference>